<accession>A0ABP3GMF1</accession>
<dbReference type="PANTHER" id="PTHR45138:SF9">
    <property type="entry name" value="DIGUANYLATE CYCLASE DGCM-RELATED"/>
    <property type="match status" value="1"/>
</dbReference>
<evidence type="ECO:0000256" key="1">
    <source>
        <dbReference type="ARBA" id="ARBA00012528"/>
    </source>
</evidence>
<dbReference type="CDD" id="cd01949">
    <property type="entry name" value="GGDEF"/>
    <property type="match status" value="1"/>
</dbReference>
<dbReference type="Gene3D" id="3.30.70.270">
    <property type="match status" value="1"/>
</dbReference>
<evidence type="ECO:0000256" key="2">
    <source>
        <dbReference type="ARBA" id="ARBA00034247"/>
    </source>
</evidence>
<dbReference type="SUPFAM" id="SSF55073">
    <property type="entry name" value="Nucleotide cyclase"/>
    <property type="match status" value="1"/>
</dbReference>
<name>A0ABP3GMF1_9ALTE</name>
<dbReference type="SMART" id="SM00267">
    <property type="entry name" value="GGDEF"/>
    <property type="match status" value="1"/>
</dbReference>
<evidence type="ECO:0000313" key="5">
    <source>
        <dbReference type="Proteomes" id="UP001501757"/>
    </source>
</evidence>
<evidence type="ECO:0000313" key="4">
    <source>
        <dbReference type="EMBL" id="GAA0349818.1"/>
    </source>
</evidence>
<dbReference type="EMBL" id="BAAAEI010000006">
    <property type="protein sequence ID" value="GAA0349818.1"/>
    <property type="molecule type" value="Genomic_DNA"/>
</dbReference>
<dbReference type="EC" id="2.7.7.65" evidence="1"/>
<dbReference type="Pfam" id="PF00990">
    <property type="entry name" value="GGDEF"/>
    <property type="match status" value="1"/>
</dbReference>
<dbReference type="InterPro" id="IPR000160">
    <property type="entry name" value="GGDEF_dom"/>
</dbReference>
<keyword evidence="5" id="KW-1185">Reference proteome</keyword>
<dbReference type="PANTHER" id="PTHR45138">
    <property type="entry name" value="REGULATORY COMPONENTS OF SENSORY TRANSDUCTION SYSTEM"/>
    <property type="match status" value="1"/>
</dbReference>
<protein>
    <recommendedName>
        <fullName evidence="1">diguanylate cyclase</fullName>
        <ecNumber evidence="1">2.7.7.65</ecNumber>
    </recommendedName>
</protein>
<proteinExistence type="predicted"/>
<dbReference type="RefSeq" id="WP_343843084.1">
    <property type="nucleotide sequence ID" value="NZ_BAAAEI010000006.1"/>
</dbReference>
<dbReference type="InterPro" id="IPR050469">
    <property type="entry name" value="Diguanylate_Cyclase"/>
</dbReference>
<dbReference type="Proteomes" id="UP001501757">
    <property type="component" value="Unassembled WGS sequence"/>
</dbReference>
<evidence type="ECO:0000259" key="3">
    <source>
        <dbReference type="PROSITE" id="PS50887"/>
    </source>
</evidence>
<sequence>MPFGDKVLQGLAALLKTEIRQIDVLARIGGEEFALLMPNVGIQQARLGLERLRQALAGQGILVNNQRYAVTISIGAAQAGELPVESLLQKVDNLLYQAKHKGRNRVETDFAQG</sequence>
<dbReference type="InterPro" id="IPR029787">
    <property type="entry name" value="Nucleotide_cyclase"/>
</dbReference>
<dbReference type="PROSITE" id="PS50887">
    <property type="entry name" value="GGDEF"/>
    <property type="match status" value="1"/>
</dbReference>
<dbReference type="NCBIfam" id="TIGR00254">
    <property type="entry name" value="GGDEF"/>
    <property type="match status" value="1"/>
</dbReference>
<comment type="caution">
    <text evidence="4">The sequence shown here is derived from an EMBL/GenBank/DDBJ whole genome shotgun (WGS) entry which is preliminary data.</text>
</comment>
<dbReference type="InterPro" id="IPR043128">
    <property type="entry name" value="Rev_trsase/Diguanyl_cyclase"/>
</dbReference>
<comment type="catalytic activity">
    <reaction evidence="2">
        <text>2 GTP = 3',3'-c-di-GMP + 2 diphosphate</text>
        <dbReference type="Rhea" id="RHEA:24898"/>
        <dbReference type="ChEBI" id="CHEBI:33019"/>
        <dbReference type="ChEBI" id="CHEBI:37565"/>
        <dbReference type="ChEBI" id="CHEBI:58805"/>
        <dbReference type="EC" id="2.7.7.65"/>
    </reaction>
</comment>
<reference evidence="5" key="1">
    <citation type="journal article" date="2019" name="Int. J. Syst. Evol. Microbiol.">
        <title>The Global Catalogue of Microorganisms (GCM) 10K type strain sequencing project: providing services to taxonomists for standard genome sequencing and annotation.</title>
        <authorList>
            <consortium name="The Broad Institute Genomics Platform"/>
            <consortium name="The Broad Institute Genome Sequencing Center for Infectious Disease"/>
            <person name="Wu L."/>
            <person name="Ma J."/>
        </authorList>
    </citation>
    <scope>NUCLEOTIDE SEQUENCE [LARGE SCALE GENOMIC DNA]</scope>
    <source>
        <strain evidence="5">JCM 13378</strain>
    </source>
</reference>
<organism evidence="4 5">
    <name type="scientific">Bowmanella denitrificans</name>
    <dbReference type="NCBI Taxonomy" id="366582"/>
    <lineage>
        <taxon>Bacteria</taxon>
        <taxon>Pseudomonadati</taxon>
        <taxon>Pseudomonadota</taxon>
        <taxon>Gammaproteobacteria</taxon>
        <taxon>Alteromonadales</taxon>
        <taxon>Alteromonadaceae</taxon>
        <taxon>Bowmanella</taxon>
    </lineage>
</organism>
<gene>
    <name evidence="4" type="ORF">GCM10009092_12790</name>
</gene>
<feature type="domain" description="GGDEF" evidence="3">
    <location>
        <begin position="1"/>
        <end position="111"/>
    </location>
</feature>